<dbReference type="InterPro" id="IPR036397">
    <property type="entry name" value="RNaseH_sf"/>
</dbReference>
<dbReference type="PROSITE" id="PS50994">
    <property type="entry name" value="INTEGRASE"/>
    <property type="match status" value="1"/>
</dbReference>
<keyword evidence="8" id="KW-0808">Transferase</keyword>
<protein>
    <submittedName>
        <fullName evidence="12">Aste57867_22149 protein</fullName>
    </submittedName>
</protein>
<dbReference type="GO" id="GO:0046872">
    <property type="term" value="F:metal ion binding"/>
    <property type="evidence" value="ECO:0007669"/>
    <property type="project" value="UniProtKB-KW"/>
</dbReference>
<name>A0A485LKR8_9STRA</name>
<dbReference type="InterPro" id="IPR039537">
    <property type="entry name" value="Retrotran_Ty1/copia-like"/>
</dbReference>
<organism evidence="12 13">
    <name type="scientific">Aphanomyces stellatus</name>
    <dbReference type="NCBI Taxonomy" id="120398"/>
    <lineage>
        <taxon>Eukaryota</taxon>
        <taxon>Sar</taxon>
        <taxon>Stramenopiles</taxon>
        <taxon>Oomycota</taxon>
        <taxon>Saprolegniomycetes</taxon>
        <taxon>Saprolegniales</taxon>
        <taxon>Verrucalvaceae</taxon>
        <taxon>Aphanomyces</taxon>
    </lineage>
</organism>
<evidence type="ECO:0000256" key="7">
    <source>
        <dbReference type="ARBA" id="ARBA00022918"/>
    </source>
</evidence>
<reference evidence="12 13" key="1">
    <citation type="submission" date="2019-03" db="EMBL/GenBank/DDBJ databases">
        <authorList>
            <person name="Gaulin E."/>
            <person name="Dumas B."/>
        </authorList>
    </citation>
    <scope>NUCLEOTIDE SEQUENCE [LARGE SCALE GENOMIC DNA]</scope>
    <source>
        <strain evidence="12">CBS 568.67</strain>
    </source>
</reference>
<dbReference type="OrthoDB" id="124043at2759"/>
<dbReference type="Gene3D" id="3.30.420.10">
    <property type="entry name" value="Ribonuclease H-like superfamily/Ribonuclease H"/>
    <property type="match status" value="1"/>
</dbReference>
<keyword evidence="9" id="KW-0233">DNA recombination</keyword>
<evidence type="ECO:0000259" key="10">
    <source>
        <dbReference type="PROSITE" id="PS50994"/>
    </source>
</evidence>
<dbReference type="Pfam" id="PF25597">
    <property type="entry name" value="SH3_retrovirus"/>
    <property type="match status" value="1"/>
</dbReference>
<dbReference type="EMBL" id="VJMH01007018">
    <property type="protein sequence ID" value="KAF0686023.1"/>
    <property type="molecule type" value="Genomic_DNA"/>
</dbReference>
<evidence type="ECO:0000313" key="13">
    <source>
        <dbReference type="Proteomes" id="UP000332933"/>
    </source>
</evidence>
<reference evidence="11" key="2">
    <citation type="submission" date="2019-06" db="EMBL/GenBank/DDBJ databases">
        <title>Genomics analysis of Aphanomyces spp. identifies a new class of oomycete effector associated with host adaptation.</title>
        <authorList>
            <person name="Gaulin E."/>
        </authorList>
    </citation>
    <scope>NUCLEOTIDE SEQUENCE</scope>
    <source>
        <strain evidence="11">CBS 578.67</strain>
    </source>
</reference>
<evidence type="ECO:0000256" key="4">
    <source>
        <dbReference type="ARBA" id="ARBA00022801"/>
    </source>
</evidence>
<dbReference type="AlphaFoldDB" id="A0A485LKR8"/>
<evidence type="ECO:0000256" key="2">
    <source>
        <dbReference type="ARBA" id="ARBA00022723"/>
    </source>
</evidence>
<accession>A0A485LKR8</accession>
<dbReference type="InterPro" id="IPR057670">
    <property type="entry name" value="SH3_retrovirus"/>
</dbReference>
<evidence type="ECO:0000256" key="9">
    <source>
        <dbReference type="ARBA" id="ARBA00023172"/>
    </source>
</evidence>
<keyword evidence="13" id="KW-1185">Reference proteome</keyword>
<keyword evidence="6" id="KW-0229">DNA integration</keyword>
<evidence type="ECO:0000256" key="6">
    <source>
        <dbReference type="ARBA" id="ARBA00022908"/>
    </source>
</evidence>
<evidence type="ECO:0000256" key="3">
    <source>
        <dbReference type="ARBA" id="ARBA00022759"/>
    </source>
</evidence>
<dbReference type="GO" id="GO:0003887">
    <property type="term" value="F:DNA-directed DNA polymerase activity"/>
    <property type="evidence" value="ECO:0007669"/>
    <property type="project" value="UniProtKB-KW"/>
</dbReference>
<keyword evidence="2" id="KW-0479">Metal-binding</keyword>
<keyword evidence="1" id="KW-0540">Nuclease</keyword>
<gene>
    <name evidence="12" type="primary">Aste57867_22149</name>
    <name evidence="11" type="ORF">As57867_022080</name>
    <name evidence="12" type="ORF">ASTE57867_22149</name>
</gene>
<dbReference type="InterPro" id="IPR001584">
    <property type="entry name" value="Integrase_cat-core"/>
</dbReference>
<proteinExistence type="predicted"/>
<feature type="domain" description="Integrase catalytic" evidence="10">
    <location>
        <begin position="1"/>
        <end position="95"/>
    </location>
</feature>
<dbReference type="GO" id="GO:0015074">
    <property type="term" value="P:DNA integration"/>
    <property type="evidence" value="ECO:0007669"/>
    <property type="project" value="UniProtKB-KW"/>
</dbReference>
<evidence type="ECO:0000256" key="8">
    <source>
        <dbReference type="ARBA" id="ARBA00022932"/>
    </source>
</evidence>
<dbReference type="Proteomes" id="UP000332933">
    <property type="component" value="Unassembled WGS sequence"/>
</dbReference>
<keyword evidence="3" id="KW-0255">Endonuclease</keyword>
<dbReference type="GO" id="GO:0006310">
    <property type="term" value="P:DNA recombination"/>
    <property type="evidence" value="ECO:0007669"/>
    <property type="project" value="UniProtKB-KW"/>
</dbReference>
<keyword evidence="5" id="KW-0460">Magnesium</keyword>
<dbReference type="SUPFAM" id="SSF53098">
    <property type="entry name" value="Ribonuclease H-like"/>
    <property type="match status" value="1"/>
</dbReference>
<dbReference type="GO" id="GO:0016787">
    <property type="term" value="F:hydrolase activity"/>
    <property type="evidence" value="ECO:0007669"/>
    <property type="project" value="UniProtKB-KW"/>
</dbReference>
<keyword evidence="4" id="KW-0378">Hydrolase</keyword>
<keyword evidence="7" id="KW-0695">RNA-directed DNA polymerase</keyword>
<evidence type="ECO:0000256" key="1">
    <source>
        <dbReference type="ARBA" id="ARBA00022722"/>
    </source>
</evidence>
<sequence>MTYNAKEYLRNDLEEYCASLGIEQLYTTSYSPEENCIAEKSNYTIMNKVRCLLQESGLEVRYWGEVLNCVVCTENRSPTMALNGRAPFEVLHGHNPMSSIYAHLDALVLPIDKSKRTKLDPKATKCILLGYANQHKSYRLVSCEICEVFESRRRIHQPVVRQRTCARPDNIPHVD</sequence>
<dbReference type="PANTHER" id="PTHR42648:SF11">
    <property type="entry name" value="TRANSPOSON TY4-P GAG-POL POLYPROTEIN"/>
    <property type="match status" value="1"/>
</dbReference>
<dbReference type="EMBL" id="CAADRA010007044">
    <property type="protein sequence ID" value="VFT98816.1"/>
    <property type="molecule type" value="Genomic_DNA"/>
</dbReference>
<keyword evidence="8" id="KW-0548">Nucleotidyltransferase</keyword>
<dbReference type="GO" id="GO:0003676">
    <property type="term" value="F:nucleic acid binding"/>
    <property type="evidence" value="ECO:0007669"/>
    <property type="project" value="InterPro"/>
</dbReference>
<evidence type="ECO:0000256" key="5">
    <source>
        <dbReference type="ARBA" id="ARBA00022842"/>
    </source>
</evidence>
<evidence type="ECO:0000313" key="12">
    <source>
        <dbReference type="EMBL" id="VFT98816.1"/>
    </source>
</evidence>
<dbReference type="InterPro" id="IPR012337">
    <property type="entry name" value="RNaseH-like_sf"/>
</dbReference>
<dbReference type="GO" id="GO:0004519">
    <property type="term" value="F:endonuclease activity"/>
    <property type="evidence" value="ECO:0007669"/>
    <property type="project" value="UniProtKB-KW"/>
</dbReference>
<evidence type="ECO:0000313" key="11">
    <source>
        <dbReference type="EMBL" id="KAF0686023.1"/>
    </source>
</evidence>
<dbReference type="PANTHER" id="PTHR42648">
    <property type="entry name" value="TRANSPOSASE, PUTATIVE-RELATED"/>
    <property type="match status" value="1"/>
</dbReference>
<keyword evidence="8" id="KW-0239">DNA-directed DNA polymerase</keyword>
<dbReference type="GO" id="GO:0003964">
    <property type="term" value="F:RNA-directed DNA polymerase activity"/>
    <property type="evidence" value="ECO:0007669"/>
    <property type="project" value="UniProtKB-KW"/>
</dbReference>